<accession>A0A2I4BZC3</accession>
<dbReference type="GeneID" id="106524017"/>
<keyword evidence="1" id="KW-0812">Transmembrane</keyword>
<name>A0A2I4BZC3_AUSLI</name>
<feature type="transmembrane region" description="Helical" evidence="1">
    <location>
        <begin position="79"/>
        <end position="98"/>
    </location>
</feature>
<dbReference type="PANTHER" id="PTHR13046:SF0">
    <property type="entry name" value="CAAX PRENYL PROTEASE 2"/>
    <property type="match status" value="1"/>
</dbReference>
<evidence type="ECO:0000256" key="1">
    <source>
        <dbReference type="SAM" id="Phobius"/>
    </source>
</evidence>
<organism evidence="2 3">
    <name type="scientific">Austrofundulus limnaeus</name>
    <name type="common">Annual killifish</name>
    <dbReference type="NCBI Taxonomy" id="52670"/>
    <lineage>
        <taxon>Eukaryota</taxon>
        <taxon>Metazoa</taxon>
        <taxon>Chordata</taxon>
        <taxon>Craniata</taxon>
        <taxon>Vertebrata</taxon>
        <taxon>Euteleostomi</taxon>
        <taxon>Actinopterygii</taxon>
        <taxon>Neopterygii</taxon>
        <taxon>Teleostei</taxon>
        <taxon>Neoteleostei</taxon>
        <taxon>Acanthomorphata</taxon>
        <taxon>Ovalentaria</taxon>
        <taxon>Atherinomorphae</taxon>
        <taxon>Cyprinodontiformes</taxon>
        <taxon>Rivulidae</taxon>
        <taxon>Austrofundulus</taxon>
    </lineage>
</organism>
<keyword evidence="1" id="KW-0472">Membrane</keyword>
<proteinExistence type="predicted"/>
<dbReference type="PANTHER" id="PTHR13046">
    <property type="entry name" value="PROTEASE U48 CAAX PRENYL PROTEASE RCE1"/>
    <property type="match status" value="1"/>
</dbReference>
<dbReference type="GO" id="GO:0005789">
    <property type="term" value="C:endoplasmic reticulum membrane"/>
    <property type="evidence" value="ECO:0007669"/>
    <property type="project" value="InterPro"/>
</dbReference>
<evidence type="ECO:0000313" key="4">
    <source>
        <dbReference type="RefSeq" id="XP_013873098.1"/>
    </source>
</evidence>
<dbReference type="GO" id="GO:0004222">
    <property type="term" value="F:metalloendopeptidase activity"/>
    <property type="evidence" value="ECO:0007669"/>
    <property type="project" value="InterPro"/>
</dbReference>
<dbReference type="AlphaFoldDB" id="A0A2I4BZC3"/>
<keyword evidence="2" id="KW-1185">Reference proteome</keyword>
<gene>
    <name evidence="3 4" type="primary">LOC106524017</name>
</gene>
<dbReference type="GO" id="GO:0071586">
    <property type="term" value="P:CAAX-box protein processing"/>
    <property type="evidence" value="ECO:0007669"/>
    <property type="project" value="InterPro"/>
</dbReference>
<sequence length="120" mass="13229">MLPVLLPCTGPAGIFTAPPFFGVAHFHHIIEEWHLRKENINVIFSEAGHVAGPVLCHSFYSSQGLPDFTSALNPPHRSVLLFFYLMGVLLFLVLLFPLTDPFLYGAIPISSLAPLQTPEC</sequence>
<dbReference type="KEGG" id="alim:106524017"/>
<evidence type="ECO:0000313" key="3">
    <source>
        <dbReference type="RefSeq" id="XP_013873097.1"/>
    </source>
</evidence>
<dbReference type="Proteomes" id="UP000192220">
    <property type="component" value="Unplaced"/>
</dbReference>
<keyword evidence="1" id="KW-1133">Transmembrane helix</keyword>
<reference evidence="3 4" key="1">
    <citation type="submission" date="2025-04" db="UniProtKB">
        <authorList>
            <consortium name="RefSeq"/>
        </authorList>
    </citation>
    <scope>IDENTIFICATION</scope>
    <source>
        <strain evidence="3 4">Quisiro</strain>
        <tissue evidence="3 4">Liver</tissue>
    </source>
</reference>
<dbReference type="RefSeq" id="XP_013873098.1">
    <property type="nucleotide sequence ID" value="XM_014017644.1"/>
</dbReference>
<protein>
    <submittedName>
        <fullName evidence="3 4">CAAX prenyl protease 2-like</fullName>
    </submittedName>
</protein>
<dbReference type="RefSeq" id="XP_013873097.1">
    <property type="nucleotide sequence ID" value="XM_014017643.1"/>
</dbReference>
<evidence type="ECO:0000313" key="2">
    <source>
        <dbReference type="Proteomes" id="UP000192220"/>
    </source>
</evidence>
<dbReference type="InterPro" id="IPR039731">
    <property type="entry name" value="Rce1"/>
</dbReference>
<dbReference type="STRING" id="52670.A0A2I4BZC3"/>
<dbReference type="OrthoDB" id="271604at2759"/>